<dbReference type="PANTHER" id="PTHR48466">
    <property type="entry name" value="OS10G0509000 PROTEIN-RELATED"/>
    <property type="match status" value="1"/>
</dbReference>
<evidence type="ECO:0000256" key="7">
    <source>
        <dbReference type="HAMAP-Rule" id="MF_00092"/>
    </source>
</evidence>
<dbReference type="EC" id="3.6.4.-" evidence="7"/>
<evidence type="ECO:0000256" key="6">
    <source>
        <dbReference type="ARBA" id="ARBA00023125"/>
    </source>
</evidence>
<dbReference type="InterPro" id="IPR005747">
    <property type="entry name" value="MutS2"/>
</dbReference>
<feature type="coiled-coil region" evidence="8">
    <location>
        <begin position="623"/>
        <end position="650"/>
    </location>
</feature>
<dbReference type="PROSITE" id="PS00486">
    <property type="entry name" value="DNA_MISMATCH_REPAIR_2"/>
    <property type="match status" value="1"/>
</dbReference>
<dbReference type="GO" id="GO:0004519">
    <property type="term" value="F:endonuclease activity"/>
    <property type="evidence" value="ECO:0007669"/>
    <property type="project" value="UniProtKB-UniRule"/>
</dbReference>
<dbReference type="HOGENOM" id="CLU_011252_2_1_12"/>
<organism evidence="10 11">
    <name type="scientific">Treponema maltophilum ATCC 51939</name>
    <dbReference type="NCBI Taxonomy" id="1125699"/>
    <lineage>
        <taxon>Bacteria</taxon>
        <taxon>Pseudomonadati</taxon>
        <taxon>Spirochaetota</taxon>
        <taxon>Spirochaetia</taxon>
        <taxon>Spirochaetales</taxon>
        <taxon>Treponemataceae</taxon>
        <taxon>Treponema</taxon>
    </lineage>
</organism>
<evidence type="ECO:0000256" key="1">
    <source>
        <dbReference type="ARBA" id="ARBA00022730"/>
    </source>
</evidence>
<dbReference type="HAMAP" id="MF_00092">
    <property type="entry name" value="MutS2"/>
    <property type="match status" value="1"/>
</dbReference>
<gene>
    <name evidence="7" type="primary">mutS2</name>
    <name evidence="7" type="synonym">rqcU</name>
    <name evidence="10" type="ORF">HMPREF9194_01619</name>
</gene>
<dbReference type="RefSeq" id="WP_016525885.1">
    <property type="nucleotide sequence ID" value="NZ_KE332518.1"/>
</dbReference>
<dbReference type="GO" id="GO:0006298">
    <property type="term" value="P:mismatch repair"/>
    <property type="evidence" value="ECO:0007669"/>
    <property type="project" value="InterPro"/>
</dbReference>
<dbReference type="InterPro" id="IPR000432">
    <property type="entry name" value="DNA_mismatch_repair_MutS_C"/>
</dbReference>
<comment type="function">
    <text evidence="7">Endonuclease that is involved in the suppression of homologous recombination and thus may have a key role in the control of bacterial genetic diversity.</text>
</comment>
<dbReference type="OrthoDB" id="9808166at2"/>
<keyword evidence="6 7" id="KW-0238">DNA-binding</keyword>
<dbReference type="InterPro" id="IPR036063">
    <property type="entry name" value="Smr_dom_sf"/>
</dbReference>
<protein>
    <recommendedName>
        <fullName evidence="7">Endonuclease MutS2</fullName>
        <ecNumber evidence="7">3.1.-.-</ecNumber>
    </recommendedName>
    <alternativeName>
        <fullName evidence="7">Ribosome-associated protein quality control-upstream factor</fullName>
        <shortName evidence="7">RQC-upstream factor</shortName>
        <shortName evidence="7">RqcU</shortName>
        <ecNumber evidence="7">3.6.4.-</ecNumber>
    </alternativeName>
</protein>
<dbReference type="SUPFAM" id="SSF52540">
    <property type="entry name" value="P-loop containing nucleoside triphosphate hydrolases"/>
    <property type="match status" value="1"/>
</dbReference>
<evidence type="ECO:0000256" key="3">
    <source>
        <dbReference type="ARBA" id="ARBA00022801"/>
    </source>
</evidence>
<keyword evidence="4 7" id="KW-0067">ATP-binding</keyword>
<dbReference type="Gene3D" id="3.40.50.300">
    <property type="entry name" value="P-loop containing nucleotide triphosphate hydrolases"/>
    <property type="match status" value="1"/>
</dbReference>
<evidence type="ECO:0000256" key="5">
    <source>
        <dbReference type="ARBA" id="ARBA00022884"/>
    </source>
</evidence>
<proteinExistence type="inferred from homology"/>
<comment type="function">
    <text evidence="7">Acts as a ribosome collision sensor, splitting the ribosome into its 2 subunits. Detects stalled/collided 70S ribosomes which it binds and splits by an ATP-hydrolysis driven conformational change. Acts upstream of the ribosome quality control system (RQC), a ribosome-associated complex that mediates the extraction of incompletely synthesized nascent chains from stalled ribosomes and their subsequent degradation. Probably generates substrates for RQC.</text>
</comment>
<dbReference type="GO" id="GO:0019843">
    <property type="term" value="F:rRNA binding"/>
    <property type="evidence" value="ECO:0007669"/>
    <property type="project" value="UniProtKB-UniRule"/>
</dbReference>
<dbReference type="eggNOG" id="COG1193">
    <property type="taxonomic scope" value="Bacteria"/>
</dbReference>
<dbReference type="PATRIC" id="fig|1125699.3.peg.1632"/>
<dbReference type="SUPFAM" id="SSF48334">
    <property type="entry name" value="DNA repair protein MutS, domain III"/>
    <property type="match status" value="1"/>
</dbReference>
<keyword evidence="7" id="KW-0540">Nuclease</keyword>
<sequence>MNAKTLDRLDYLRICESAASHCISEEGKERFAERIPFTDKNKADKAKALAEEWSKLIAAGQASFFASWPPVKNILIRLKTPHTVLSLEDIHALGLFCRSALGVKRFFDSDSSESAGAQLEDTQTGLFAGIHTLREAAQNLPDLKEASAKIFRIIDSSGALRNISELQEVKSSIQSIRKSIDHLIKSYTSGERFQNALQSTLPVLRGGRQVLALKADYRGKIKGIVHELSQTGQTLYIEPYDVVQKNNDLIREEFRLEQEIRRILTSLSDELHAFAGDFEKASEGMAELDLSRAAALWGAENRCVFAENVDEEHPLCIRGARHPLLKDKAVPVDVEFRPQVRVLIITGANTGGKTVTVKTIALFALLNQSGLPVPAEQGTRLPFFTSFFADIGDEQNIDQSLSTFSAHMKNIGEMIESADDGSLIVLDELGSGTDPQEGGAVAMAVLDELIRKNAFVLVTTHQGLLKNYGYTHERCMNASVEFNEQTLRPTYRVLMGVPGESRALSIAQKSGLPHKIIEEASAYLENRQTDISVLIKGLSAKYAEAERAEEAFRRKERALAEKEHRLAARELRLHEKDIELRESALTKNERFVSENRKMLENLVRSLREGELTREKTREVKRFIEGLEESLDAERKNTQEVKNALEDARNRHGSTGQNAAQNGAAANAFFVGADVFAGPSKIRGMIVGKAKKGGWIVQTGSMKINCKEADLAPAPSPLKSARTAPAAPSFSVEMEGTSGAASAQADRAVYELRLLGMHLEDALKALERQIDLCTLQGLHEFSVIHGKGDGILQEGVHRLLSSYGCVQDFYFAPPEDGGTGKTYVRLG</sequence>
<dbReference type="PIRSF" id="PIRSF005814">
    <property type="entry name" value="MutS_YshD"/>
    <property type="match status" value="1"/>
</dbReference>
<dbReference type="STRING" id="1125699.HMPREF9194_01619"/>
<dbReference type="GO" id="GO:0016887">
    <property type="term" value="F:ATP hydrolysis activity"/>
    <property type="evidence" value="ECO:0007669"/>
    <property type="project" value="InterPro"/>
</dbReference>
<evidence type="ECO:0000256" key="4">
    <source>
        <dbReference type="ARBA" id="ARBA00022840"/>
    </source>
</evidence>
<keyword evidence="5 7" id="KW-0694">RNA-binding</keyword>
<dbReference type="FunFam" id="3.40.50.300:FF:000830">
    <property type="entry name" value="Endonuclease MutS2"/>
    <property type="match status" value="1"/>
</dbReference>
<evidence type="ECO:0000259" key="9">
    <source>
        <dbReference type="PROSITE" id="PS50828"/>
    </source>
</evidence>
<dbReference type="EMBL" id="ATFF01000006">
    <property type="protein sequence ID" value="EPF31274.1"/>
    <property type="molecule type" value="Genomic_DNA"/>
</dbReference>
<dbReference type="InterPro" id="IPR002625">
    <property type="entry name" value="Smr_dom"/>
</dbReference>
<dbReference type="PANTHER" id="PTHR48466:SF2">
    <property type="entry name" value="OS10G0509000 PROTEIN"/>
    <property type="match status" value="1"/>
</dbReference>
<dbReference type="InterPro" id="IPR036187">
    <property type="entry name" value="DNA_mismatch_repair_MutS_sf"/>
</dbReference>
<dbReference type="SMART" id="SM00533">
    <property type="entry name" value="MUTSd"/>
    <property type="match status" value="1"/>
</dbReference>
<dbReference type="SMART" id="SM00463">
    <property type="entry name" value="SMR"/>
    <property type="match status" value="1"/>
</dbReference>
<comment type="caution">
    <text evidence="10">The sequence shown here is derived from an EMBL/GenBank/DDBJ whole genome shotgun (WGS) entry which is preliminary data.</text>
</comment>
<dbReference type="GO" id="GO:0030983">
    <property type="term" value="F:mismatched DNA binding"/>
    <property type="evidence" value="ECO:0007669"/>
    <property type="project" value="InterPro"/>
</dbReference>
<evidence type="ECO:0000313" key="11">
    <source>
        <dbReference type="Proteomes" id="UP000014541"/>
    </source>
</evidence>
<dbReference type="GO" id="GO:0072344">
    <property type="term" value="P:rescue of stalled ribosome"/>
    <property type="evidence" value="ECO:0007669"/>
    <property type="project" value="UniProtKB-UniRule"/>
</dbReference>
<comment type="similarity">
    <text evidence="7">Belongs to the DNA mismatch repair MutS family. MutS2 subfamily.</text>
</comment>
<dbReference type="SUPFAM" id="SSF160443">
    <property type="entry name" value="SMR domain-like"/>
    <property type="match status" value="1"/>
</dbReference>
<dbReference type="Proteomes" id="UP000014541">
    <property type="component" value="Unassembled WGS sequence"/>
</dbReference>
<evidence type="ECO:0000256" key="2">
    <source>
        <dbReference type="ARBA" id="ARBA00022741"/>
    </source>
</evidence>
<keyword evidence="8" id="KW-0175">Coiled coil</keyword>
<name>S3L3B1_TREMA</name>
<keyword evidence="3 7" id="KW-0378">Hydrolase</keyword>
<dbReference type="Gene3D" id="3.30.1370.110">
    <property type="match status" value="1"/>
</dbReference>
<dbReference type="InterPro" id="IPR007696">
    <property type="entry name" value="DNA_mismatch_repair_MutS_core"/>
</dbReference>
<comment type="subunit">
    <text evidence="7">Homodimer. Binds to stalled ribosomes, contacting rRNA.</text>
</comment>
<dbReference type="GO" id="GO:0045910">
    <property type="term" value="P:negative regulation of DNA recombination"/>
    <property type="evidence" value="ECO:0007669"/>
    <property type="project" value="InterPro"/>
</dbReference>
<accession>S3L3B1</accession>
<dbReference type="NCBIfam" id="TIGR01069">
    <property type="entry name" value="mutS2"/>
    <property type="match status" value="1"/>
</dbReference>
<reference evidence="10 11" key="1">
    <citation type="submission" date="2013-04" db="EMBL/GenBank/DDBJ databases">
        <title>The Genome Sequence of Treponema maltophilum ATCC 51939.</title>
        <authorList>
            <consortium name="The Broad Institute Genomics Platform"/>
            <person name="Earl A."/>
            <person name="Ward D."/>
            <person name="Feldgarden M."/>
            <person name="Gevers D."/>
            <person name="Leonetti C."/>
            <person name="Blanton J.M."/>
            <person name="Dewhirst F.E."/>
            <person name="Izard J."/>
            <person name="Walker B."/>
            <person name="Young S."/>
            <person name="Zeng Q."/>
            <person name="Gargeya S."/>
            <person name="Fitzgerald M."/>
            <person name="Haas B."/>
            <person name="Abouelleil A."/>
            <person name="Allen A.W."/>
            <person name="Alvarado L."/>
            <person name="Arachchi H.M."/>
            <person name="Berlin A.M."/>
            <person name="Chapman S.B."/>
            <person name="Gainer-Dewar J."/>
            <person name="Goldberg J."/>
            <person name="Griggs A."/>
            <person name="Gujja S."/>
            <person name="Hansen M."/>
            <person name="Howarth C."/>
            <person name="Imamovic A."/>
            <person name="Ireland A."/>
            <person name="Larimer J."/>
            <person name="McCowan C."/>
            <person name="Murphy C."/>
            <person name="Pearson M."/>
            <person name="Poon T.W."/>
            <person name="Priest M."/>
            <person name="Roberts A."/>
            <person name="Saif S."/>
            <person name="Shea T."/>
            <person name="Sisk P."/>
            <person name="Sykes S."/>
            <person name="Wortman J."/>
            <person name="Nusbaum C."/>
            <person name="Birren B."/>
        </authorList>
    </citation>
    <scope>NUCLEOTIDE SEQUENCE [LARGE SCALE GENOMIC DNA]</scope>
    <source>
        <strain evidence="10 11">ATCC 51939</strain>
    </source>
</reference>
<keyword evidence="1 7" id="KW-0699">rRNA-binding</keyword>
<evidence type="ECO:0000313" key="10">
    <source>
        <dbReference type="EMBL" id="EPF31274.1"/>
    </source>
</evidence>
<dbReference type="AlphaFoldDB" id="S3L3B1"/>
<dbReference type="Pfam" id="PF00488">
    <property type="entry name" value="MutS_V"/>
    <property type="match status" value="1"/>
</dbReference>
<keyword evidence="11" id="KW-1185">Reference proteome</keyword>
<dbReference type="SMART" id="SM00534">
    <property type="entry name" value="MUTSac"/>
    <property type="match status" value="1"/>
</dbReference>
<dbReference type="InterPro" id="IPR045076">
    <property type="entry name" value="MutS"/>
</dbReference>
<dbReference type="GO" id="GO:0140664">
    <property type="term" value="F:ATP-dependent DNA damage sensor activity"/>
    <property type="evidence" value="ECO:0007669"/>
    <property type="project" value="InterPro"/>
</dbReference>
<feature type="domain" description="Smr" evidence="9">
    <location>
        <begin position="753"/>
        <end position="826"/>
    </location>
</feature>
<dbReference type="PROSITE" id="PS50828">
    <property type="entry name" value="SMR"/>
    <property type="match status" value="1"/>
</dbReference>
<feature type="binding site" evidence="7">
    <location>
        <begin position="347"/>
        <end position="354"/>
    </location>
    <ligand>
        <name>ATP</name>
        <dbReference type="ChEBI" id="CHEBI:30616"/>
    </ligand>
</feature>
<keyword evidence="2 7" id="KW-0547">Nucleotide-binding</keyword>
<keyword evidence="7" id="KW-0255">Endonuclease</keyword>
<dbReference type="GO" id="GO:0005524">
    <property type="term" value="F:ATP binding"/>
    <property type="evidence" value="ECO:0007669"/>
    <property type="project" value="UniProtKB-UniRule"/>
</dbReference>
<dbReference type="Pfam" id="PF01713">
    <property type="entry name" value="Smr"/>
    <property type="match status" value="1"/>
</dbReference>
<dbReference type="GO" id="GO:0043023">
    <property type="term" value="F:ribosomal large subunit binding"/>
    <property type="evidence" value="ECO:0007669"/>
    <property type="project" value="UniProtKB-UniRule"/>
</dbReference>
<evidence type="ECO:0000256" key="8">
    <source>
        <dbReference type="SAM" id="Coils"/>
    </source>
</evidence>
<feature type="coiled-coil region" evidence="8">
    <location>
        <begin position="535"/>
        <end position="565"/>
    </location>
</feature>
<dbReference type="EC" id="3.1.-.-" evidence="7"/>
<dbReference type="InterPro" id="IPR027417">
    <property type="entry name" value="P-loop_NTPase"/>
</dbReference>